<feature type="domain" description="Dinitrogenase iron-molybdenum cofactor biosynthesis" evidence="1">
    <location>
        <begin position="10"/>
        <end position="104"/>
    </location>
</feature>
<dbReference type="Gene3D" id="3.30.420.130">
    <property type="entry name" value="Dinitrogenase iron-molybdenum cofactor biosynthesis domain"/>
    <property type="match status" value="1"/>
</dbReference>
<dbReference type="AlphaFoldDB" id="A0A3B0TA73"/>
<name>A0A3B0TA73_9ZZZZ</name>
<dbReference type="PANTHER" id="PTHR33937">
    <property type="entry name" value="IRON-MOLYBDENUM PROTEIN-RELATED-RELATED"/>
    <property type="match status" value="1"/>
</dbReference>
<evidence type="ECO:0000259" key="1">
    <source>
        <dbReference type="Pfam" id="PF02579"/>
    </source>
</evidence>
<dbReference type="EMBL" id="UOEI01000665">
    <property type="protein sequence ID" value="VAW08999.1"/>
    <property type="molecule type" value="Genomic_DNA"/>
</dbReference>
<dbReference type="SUPFAM" id="SSF53146">
    <property type="entry name" value="Nitrogenase accessory factor-like"/>
    <property type="match status" value="1"/>
</dbReference>
<protein>
    <recommendedName>
        <fullName evidence="1">Dinitrogenase iron-molybdenum cofactor biosynthesis domain-containing protein</fullName>
    </recommendedName>
</protein>
<dbReference type="PANTHER" id="PTHR33937:SF2">
    <property type="entry name" value="DINITROGENASE IRON-MOLYBDENUM COFACTOR BIOSYNTHESIS DOMAIN-CONTAINING PROTEIN"/>
    <property type="match status" value="1"/>
</dbReference>
<sequence>MKIAFPTRDNETIVGHFGHMTSFLVVNIDDETETARELHDMTGMPACGDEQQSRPDYVVGVAKDFDVVIANGIGAPLVQKMQMAGVEVVLTSNLSIGEALAAYLAGSLANEADLAHAPHH</sequence>
<dbReference type="InterPro" id="IPR036105">
    <property type="entry name" value="DiNase_FeMo-co_biosyn_sf"/>
</dbReference>
<organism evidence="2">
    <name type="scientific">hydrothermal vent metagenome</name>
    <dbReference type="NCBI Taxonomy" id="652676"/>
    <lineage>
        <taxon>unclassified sequences</taxon>
        <taxon>metagenomes</taxon>
        <taxon>ecological metagenomes</taxon>
    </lineage>
</organism>
<gene>
    <name evidence="2" type="ORF">MNBD_ACTINO01-1793</name>
</gene>
<dbReference type="InterPro" id="IPR003731">
    <property type="entry name" value="Di-Nase_FeMo-co_biosynth"/>
</dbReference>
<evidence type="ECO:0000313" key="2">
    <source>
        <dbReference type="EMBL" id="VAW08999.1"/>
    </source>
</evidence>
<dbReference type="InterPro" id="IPR051840">
    <property type="entry name" value="NifX/NifY_domain"/>
</dbReference>
<dbReference type="Pfam" id="PF02579">
    <property type="entry name" value="Nitro_FeMo-Co"/>
    <property type="match status" value="1"/>
</dbReference>
<reference evidence="2" key="1">
    <citation type="submission" date="2018-06" db="EMBL/GenBank/DDBJ databases">
        <authorList>
            <person name="Zhirakovskaya E."/>
        </authorList>
    </citation>
    <scope>NUCLEOTIDE SEQUENCE</scope>
</reference>
<proteinExistence type="predicted"/>
<accession>A0A3B0TA73</accession>
<dbReference type="CDD" id="cd00562">
    <property type="entry name" value="NifX_NifB"/>
    <property type="match status" value="1"/>
</dbReference>